<organism evidence="1">
    <name type="scientific">Rhizochromulina marina</name>
    <dbReference type="NCBI Taxonomy" id="1034831"/>
    <lineage>
        <taxon>Eukaryota</taxon>
        <taxon>Sar</taxon>
        <taxon>Stramenopiles</taxon>
        <taxon>Ochrophyta</taxon>
        <taxon>Dictyochophyceae</taxon>
        <taxon>Rhizochromulinales</taxon>
        <taxon>Rhizochromulina</taxon>
    </lineage>
</organism>
<sequence>MQVNARNADKWTPAHVAAAHNKPAVIYLLGSPQGLADFDLTDTKDRTPADLAAEFGYWECVEATGRVVADDRNIHMHHRLHKEIDRQKSILRKKEILFGRSFMQVEGGHEFKVPASALVAPELQQRIGTDLRAFASAPRFLEQGSRAFLVNQHRQAEARLEERREMERHDQPFAENSARTALLPDLDPAATRLFSFTEEEDHGAIPIRIAGGRAWG</sequence>
<dbReference type="SUPFAM" id="SSF48403">
    <property type="entry name" value="Ankyrin repeat"/>
    <property type="match status" value="1"/>
</dbReference>
<dbReference type="EMBL" id="HBHJ01027650">
    <property type="protein sequence ID" value="CAD9707321.1"/>
    <property type="molecule type" value="Transcribed_RNA"/>
</dbReference>
<dbReference type="AlphaFoldDB" id="A0A7S2SS05"/>
<protein>
    <submittedName>
        <fullName evidence="1">Uncharacterized protein</fullName>
    </submittedName>
</protein>
<proteinExistence type="predicted"/>
<dbReference type="InterPro" id="IPR036770">
    <property type="entry name" value="Ankyrin_rpt-contain_sf"/>
</dbReference>
<name>A0A7S2SS05_9STRA</name>
<gene>
    <name evidence="1" type="ORF">RMAR1173_LOCUS18312</name>
</gene>
<accession>A0A7S2SS05</accession>
<evidence type="ECO:0000313" key="1">
    <source>
        <dbReference type="EMBL" id="CAD9707321.1"/>
    </source>
</evidence>
<reference evidence="1" key="1">
    <citation type="submission" date="2021-01" db="EMBL/GenBank/DDBJ databases">
        <authorList>
            <person name="Corre E."/>
            <person name="Pelletier E."/>
            <person name="Niang G."/>
            <person name="Scheremetjew M."/>
            <person name="Finn R."/>
            <person name="Kale V."/>
            <person name="Holt S."/>
            <person name="Cochrane G."/>
            <person name="Meng A."/>
            <person name="Brown T."/>
            <person name="Cohen L."/>
        </authorList>
    </citation>
    <scope>NUCLEOTIDE SEQUENCE</scope>
    <source>
        <strain evidence="1">CCMP1243</strain>
    </source>
</reference>
<dbReference type="Gene3D" id="1.25.40.20">
    <property type="entry name" value="Ankyrin repeat-containing domain"/>
    <property type="match status" value="1"/>
</dbReference>